<evidence type="ECO:0000256" key="2">
    <source>
        <dbReference type="ARBA" id="ARBA00007441"/>
    </source>
</evidence>
<reference evidence="9" key="1">
    <citation type="submission" date="2016-10" db="EMBL/GenBank/DDBJ databases">
        <authorList>
            <person name="Varghese N."/>
            <person name="Submissions S."/>
        </authorList>
    </citation>
    <scope>NUCLEOTIDE SEQUENCE [LARGE SCALE GENOMIC DNA]</scope>
    <source>
        <strain evidence="9">XJ109</strain>
    </source>
</reference>
<protein>
    <recommendedName>
        <fullName evidence="6">Aminotransferase</fullName>
        <ecNumber evidence="6">2.6.1.-</ecNumber>
    </recommendedName>
</protein>
<evidence type="ECO:0000259" key="7">
    <source>
        <dbReference type="Pfam" id="PF00155"/>
    </source>
</evidence>
<evidence type="ECO:0000313" key="8">
    <source>
        <dbReference type="EMBL" id="SFM93637.1"/>
    </source>
</evidence>
<dbReference type="InterPro" id="IPR050596">
    <property type="entry name" value="AspAT/PAT-like"/>
</dbReference>
<dbReference type="InterPro" id="IPR004838">
    <property type="entry name" value="NHTrfase_class1_PyrdxlP-BS"/>
</dbReference>
<organism evidence="8 9">
    <name type="scientific">Algoriella xinjiangensis</name>
    <dbReference type="NCBI Taxonomy" id="684065"/>
    <lineage>
        <taxon>Bacteria</taxon>
        <taxon>Pseudomonadati</taxon>
        <taxon>Bacteroidota</taxon>
        <taxon>Flavobacteriia</taxon>
        <taxon>Flavobacteriales</taxon>
        <taxon>Weeksellaceae</taxon>
        <taxon>Algoriella</taxon>
    </lineage>
</organism>
<dbReference type="SUPFAM" id="SSF53383">
    <property type="entry name" value="PLP-dependent transferases"/>
    <property type="match status" value="1"/>
</dbReference>
<dbReference type="OrthoDB" id="9802328at2"/>
<dbReference type="AlphaFoldDB" id="A0A1I4UX81"/>
<dbReference type="InterPro" id="IPR015422">
    <property type="entry name" value="PyrdxlP-dep_Trfase_small"/>
</dbReference>
<dbReference type="Gene3D" id="3.40.640.10">
    <property type="entry name" value="Type I PLP-dependent aspartate aminotransferase-like (Major domain)"/>
    <property type="match status" value="1"/>
</dbReference>
<dbReference type="Pfam" id="PF00155">
    <property type="entry name" value="Aminotran_1_2"/>
    <property type="match status" value="1"/>
</dbReference>
<dbReference type="Proteomes" id="UP000199149">
    <property type="component" value="Unassembled WGS sequence"/>
</dbReference>
<dbReference type="PANTHER" id="PTHR46383">
    <property type="entry name" value="ASPARTATE AMINOTRANSFERASE"/>
    <property type="match status" value="1"/>
</dbReference>
<dbReference type="EMBL" id="FOUZ01000004">
    <property type="protein sequence ID" value="SFM93637.1"/>
    <property type="molecule type" value="Genomic_DNA"/>
</dbReference>
<evidence type="ECO:0000256" key="1">
    <source>
        <dbReference type="ARBA" id="ARBA00001933"/>
    </source>
</evidence>
<evidence type="ECO:0000256" key="3">
    <source>
        <dbReference type="ARBA" id="ARBA00022576"/>
    </source>
</evidence>
<dbReference type="GO" id="GO:0006520">
    <property type="term" value="P:amino acid metabolic process"/>
    <property type="evidence" value="ECO:0007669"/>
    <property type="project" value="InterPro"/>
</dbReference>
<sequence>MQLSKRLQNLKPSATIAMSAKARELKVQGIDVISLSIGEPDFNTPDFIKEAAKKAIDENYSGYPPIAGYADLKEAVIKKFKRDNNIEYTADQIVVSTGAKQSIYNVLQAIVDEGTEVIIPTPYWVSYSDIVELSGGTPVFVEGTLANDFKISPAQLEAAITDKTRAIIYSSPCNPSGSVYTGEELKALAQVLAKYPNVIIISDEIYEHIVYGEKNVSIASFPEVYNQTVTINGLAKAFAMTGWRIGFIGAPAWLAKACETLQGQVTSGANSIAQRAAITALEADPSSVQYMVDAFAERRELMLGWAREISAFIVNEPKGAFYLFPDVSSTFGKTYKGVTIHNADDLALYLLEYAQVAVVSGSAFGSDNCIRISYAASVEELREAMKRIREALA</sequence>
<dbReference type="Gene3D" id="3.90.1150.10">
    <property type="entry name" value="Aspartate Aminotransferase, domain 1"/>
    <property type="match status" value="1"/>
</dbReference>
<dbReference type="RefSeq" id="WP_092907209.1">
    <property type="nucleotide sequence ID" value="NZ_FOUZ01000004.1"/>
</dbReference>
<name>A0A1I4UX81_9FLAO</name>
<gene>
    <name evidence="8" type="ORF">SAMN05421738_104171</name>
</gene>
<keyword evidence="4 6" id="KW-0808">Transferase</keyword>
<dbReference type="InterPro" id="IPR015424">
    <property type="entry name" value="PyrdxlP-dep_Trfase"/>
</dbReference>
<keyword evidence="5" id="KW-0663">Pyridoxal phosphate</keyword>
<dbReference type="EC" id="2.6.1.-" evidence="6"/>
<evidence type="ECO:0000313" key="9">
    <source>
        <dbReference type="Proteomes" id="UP000199149"/>
    </source>
</evidence>
<keyword evidence="9" id="KW-1185">Reference proteome</keyword>
<feature type="domain" description="Aminotransferase class I/classII large" evidence="7">
    <location>
        <begin position="31"/>
        <end position="388"/>
    </location>
</feature>
<keyword evidence="3 6" id="KW-0032">Aminotransferase</keyword>
<dbReference type="GO" id="GO:0008483">
    <property type="term" value="F:transaminase activity"/>
    <property type="evidence" value="ECO:0007669"/>
    <property type="project" value="UniProtKB-KW"/>
</dbReference>
<comment type="similarity">
    <text evidence="2 6">Belongs to the class-I pyridoxal-phosphate-dependent aminotransferase family.</text>
</comment>
<evidence type="ECO:0000256" key="6">
    <source>
        <dbReference type="RuleBase" id="RU000481"/>
    </source>
</evidence>
<accession>A0A1I4UX81</accession>
<evidence type="ECO:0000256" key="4">
    <source>
        <dbReference type="ARBA" id="ARBA00022679"/>
    </source>
</evidence>
<dbReference type="InterPro" id="IPR015421">
    <property type="entry name" value="PyrdxlP-dep_Trfase_major"/>
</dbReference>
<dbReference type="CDD" id="cd00609">
    <property type="entry name" value="AAT_like"/>
    <property type="match status" value="1"/>
</dbReference>
<proteinExistence type="inferred from homology"/>
<dbReference type="STRING" id="684065.SAMN05421738_104171"/>
<dbReference type="PROSITE" id="PS00105">
    <property type="entry name" value="AA_TRANSFER_CLASS_1"/>
    <property type="match status" value="1"/>
</dbReference>
<dbReference type="GO" id="GO:0030170">
    <property type="term" value="F:pyridoxal phosphate binding"/>
    <property type="evidence" value="ECO:0007669"/>
    <property type="project" value="InterPro"/>
</dbReference>
<comment type="cofactor">
    <cofactor evidence="1 6">
        <name>pyridoxal 5'-phosphate</name>
        <dbReference type="ChEBI" id="CHEBI:597326"/>
    </cofactor>
</comment>
<evidence type="ECO:0000256" key="5">
    <source>
        <dbReference type="ARBA" id="ARBA00022898"/>
    </source>
</evidence>
<dbReference type="FunFam" id="3.40.640.10:FF:000033">
    <property type="entry name" value="Aspartate aminotransferase"/>
    <property type="match status" value="1"/>
</dbReference>
<dbReference type="PANTHER" id="PTHR46383:SF1">
    <property type="entry name" value="ASPARTATE AMINOTRANSFERASE"/>
    <property type="match status" value="1"/>
</dbReference>
<dbReference type="InterPro" id="IPR004839">
    <property type="entry name" value="Aminotransferase_I/II_large"/>
</dbReference>